<organism evidence="6 7">
    <name type="scientific">Tanticharoenia sakaeratensis NBRC 103193</name>
    <dbReference type="NCBI Taxonomy" id="1231623"/>
    <lineage>
        <taxon>Bacteria</taxon>
        <taxon>Pseudomonadati</taxon>
        <taxon>Pseudomonadota</taxon>
        <taxon>Alphaproteobacteria</taxon>
        <taxon>Acetobacterales</taxon>
        <taxon>Acetobacteraceae</taxon>
        <taxon>Tanticharoenia</taxon>
    </lineage>
</organism>
<evidence type="ECO:0000256" key="1">
    <source>
        <dbReference type="ARBA" id="ARBA00004141"/>
    </source>
</evidence>
<feature type="transmembrane region" description="Helical" evidence="5">
    <location>
        <begin position="43"/>
        <end position="62"/>
    </location>
</feature>
<dbReference type="STRING" id="1231623.Tasa_029_032"/>
<evidence type="ECO:0000256" key="3">
    <source>
        <dbReference type="ARBA" id="ARBA00022989"/>
    </source>
</evidence>
<gene>
    <name evidence="6" type="ORF">Tasa_029_032</name>
</gene>
<comment type="caution">
    <text evidence="6">The sequence shown here is derived from an EMBL/GenBank/DDBJ whole genome shotgun (WGS) entry which is preliminary data.</text>
</comment>
<feature type="transmembrane region" description="Helical" evidence="5">
    <location>
        <begin position="12"/>
        <end position="31"/>
    </location>
</feature>
<keyword evidence="4 5" id="KW-0472">Membrane</keyword>
<dbReference type="Proteomes" id="UP000032679">
    <property type="component" value="Unassembled WGS sequence"/>
</dbReference>
<evidence type="ECO:0000313" key="7">
    <source>
        <dbReference type="Proteomes" id="UP000032679"/>
    </source>
</evidence>
<feature type="transmembrane region" description="Helical" evidence="5">
    <location>
        <begin position="68"/>
        <end position="86"/>
    </location>
</feature>
<protein>
    <recommendedName>
        <fullName evidence="8">DoxX family protein</fullName>
    </recommendedName>
</protein>
<reference evidence="6 7" key="1">
    <citation type="submission" date="2012-10" db="EMBL/GenBank/DDBJ databases">
        <title>Genome sequencing of Tanticharoenia sakaeratensis NBRC 103193.</title>
        <authorList>
            <person name="Azuma Y."/>
            <person name="Hadano H."/>
            <person name="Hirakawa H."/>
            <person name="Matsushita K."/>
        </authorList>
    </citation>
    <scope>NUCLEOTIDE SEQUENCE [LARGE SCALE GENOMIC DNA]</scope>
    <source>
        <strain evidence="6 7">NBRC 103193</strain>
    </source>
</reference>
<evidence type="ECO:0000256" key="2">
    <source>
        <dbReference type="ARBA" id="ARBA00022692"/>
    </source>
</evidence>
<sequence length="89" mass="8918">MLFLSAADCIGAAALFVARFGLSLLFLTAGWGKAADFTGTIAYMAQAAAPFPAVCALIATIVEIGAGTASTLGIAVTPVTGFLAAYTDR</sequence>
<proteinExistence type="predicted"/>
<dbReference type="OrthoDB" id="9810206at2"/>
<evidence type="ECO:0000313" key="6">
    <source>
        <dbReference type="EMBL" id="GAN54759.1"/>
    </source>
</evidence>
<dbReference type="AlphaFoldDB" id="A0A0D6MM63"/>
<dbReference type="RefSeq" id="WP_053053808.1">
    <property type="nucleotide sequence ID" value="NZ_BALE01000029.1"/>
</dbReference>
<dbReference type="EMBL" id="BALE01000029">
    <property type="protein sequence ID" value="GAN54759.1"/>
    <property type="molecule type" value="Genomic_DNA"/>
</dbReference>
<comment type="subcellular location">
    <subcellularLocation>
        <location evidence="1">Membrane</location>
        <topology evidence="1">Multi-pass membrane protein</topology>
    </subcellularLocation>
</comment>
<keyword evidence="3 5" id="KW-1133">Transmembrane helix</keyword>
<keyword evidence="2 5" id="KW-0812">Transmembrane</keyword>
<accession>A0A0D6MM63</accession>
<dbReference type="InterPro" id="IPR032808">
    <property type="entry name" value="DoxX"/>
</dbReference>
<dbReference type="Pfam" id="PF07681">
    <property type="entry name" value="DoxX"/>
    <property type="match status" value="1"/>
</dbReference>
<evidence type="ECO:0000256" key="5">
    <source>
        <dbReference type="SAM" id="Phobius"/>
    </source>
</evidence>
<evidence type="ECO:0008006" key="8">
    <source>
        <dbReference type="Google" id="ProtNLM"/>
    </source>
</evidence>
<evidence type="ECO:0000256" key="4">
    <source>
        <dbReference type="ARBA" id="ARBA00023136"/>
    </source>
</evidence>
<keyword evidence="7" id="KW-1185">Reference proteome</keyword>
<name>A0A0D6MM63_9PROT</name>
<dbReference type="GO" id="GO:0016020">
    <property type="term" value="C:membrane"/>
    <property type="evidence" value="ECO:0007669"/>
    <property type="project" value="UniProtKB-SubCell"/>
</dbReference>